<accession>A0AA39MGU1</accession>
<name>A0AA39MGU1_9AGAR</name>
<keyword evidence="1" id="KW-0812">Transmembrane</keyword>
<sequence length="157" mass="18250">ILRHGLLPDRHRILVQVVRPGDDDSRQPSRRLFPPMLPLRLAWRPCSQLPIQVDDGAETQIPWVIFSLCPVCSVSLFSPYRRSRGLSLPSDHFLAPRVWASFPSCHHIYRLCCLSVAYPLPLSCFVLAVLVYFTTSYSLLYLFAYPTYTRRRWRCTK</sequence>
<organism evidence="2 3">
    <name type="scientific">Armillaria borealis</name>
    <dbReference type="NCBI Taxonomy" id="47425"/>
    <lineage>
        <taxon>Eukaryota</taxon>
        <taxon>Fungi</taxon>
        <taxon>Dikarya</taxon>
        <taxon>Basidiomycota</taxon>
        <taxon>Agaricomycotina</taxon>
        <taxon>Agaricomycetes</taxon>
        <taxon>Agaricomycetidae</taxon>
        <taxon>Agaricales</taxon>
        <taxon>Marasmiineae</taxon>
        <taxon>Physalacriaceae</taxon>
        <taxon>Armillaria</taxon>
    </lineage>
</organism>
<dbReference type="Proteomes" id="UP001175226">
    <property type="component" value="Unassembled WGS sequence"/>
</dbReference>
<gene>
    <name evidence="2" type="ORF">EV421DRAFT_1992382</name>
</gene>
<evidence type="ECO:0000256" key="1">
    <source>
        <dbReference type="SAM" id="Phobius"/>
    </source>
</evidence>
<dbReference type="EMBL" id="JAUEPT010000072">
    <property type="protein sequence ID" value="KAK0434326.1"/>
    <property type="molecule type" value="Genomic_DNA"/>
</dbReference>
<reference evidence="2" key="1">
    <citation type="submission" date="2023-06" db="EMBL/GenBank/DDBJ databases">
        <authorList>
            <consortium name="Lawrence Berkeley National Laboratory"/>
            <person name="Ahrendt S."/>
            <person name="Sahu N."/>
            <person name="Indic B."/>
            <person name="Wong-Bajracharya J."/>
            <person name="Merenyi Z."/>
            <person name="Ke H.-M."/>
            <person name="Monk M."/>
            <person name="Kocsube S."/>
            <person name="Drula E."/>
            <person name="Lipzen A."/>
            <person name="Balint B."/>
            <person name="Henrissat B."/>
            <person name="Andreopoulos B."/>
            <person name="Martin F.M."/>
            <person name="Harder C.B."/>
            <person name="Rigling D."/>
            <person name="Ford K.L."/>
            <person name="Foster G.D."/>
            <person name="Pangilinan J."/>
            <person name="Papanicolaou A."/>
            <person name="Barry K."/>
            <person name="LaButti K."/>
            <person name="Viragh M."/>
            <person name="Koriabine M."/>
            <person name="Yan M."/>
            <person name="Riley R."/>
            <person name="Champramary S."/>
            <person name="Plett K.L."/>
            <person name="Tsai I.J."/>
            <person name="Slot J."/>
            <person name="Sipos G."/>
            <person name="Plett J."/>
            <person name="Nagy L.G."/>
            <person name="Grigoriev I.V."/>
        </authorList>
    </citation>
    <scope>NUCLEOTIDE SEQUENCE</scope>
    <source>
        <strain evidence="2">FPL87.14</strain>
    </source>
</reference>
<comment type="caution">
    <text evidence="2">The sequence shown here is derived from an EMBL/GenBank/DDBJ whole genome shotgun (WGS) entry which is preliminary data.</text>
</comment>
<evidence type="ECO:0000313" key="3">
    <source>
        <dbReference type="Proteomes" id="UP001175226"/>
    </source>
</evidence>
<feature type="non-terminal residue" evidence="2">
    <location>
        <position position="1"/>
    </location>
</feature>
<keyword evidence="3" id="KW-1185">Reference proteome</keyword>
<protein>
    <submittedName>
        <fullName evidence="2">Uncharacterized protein</fullName>
    </submittedName>
</protein>
<keyword evidence="1" id="KW-1133">Transmembrane helix</keyword>
<feature type="transmembrane region" description="Helical" evidence="1">
    <location>
        <begin position="120"/>
        <end position="144"/>
    </location>
</feature>
<evidence type="ECO:0000313" key="2">
    <source>
        <dbReference type="EMBL" id="KAK0434326.1"/>
    </source>
</evidence>
<keyword evidence="1" id="KW-0472">Membrane</keyword>
<proteinExistence type="predicted"/>
<dbReference type="AlphaFoldDB" id="A0AA39MGU1"/>